<accession>K2G584</accession>
<dbReference type="EMBL" id="AMFJ01000173">
    <property type="protein sequence ID" value="EKE29452.1"/>
    <property type="molecule type" value="Genomic_DNA"/>
</dbReference>
<name>K2G584_9BACT</name>
<evidence type="ECO:0000313" key="1">
    <source>
        <dbReference type="EMBL" id="EKE29452.1"/>
    </source>
</evidence>
<proteinExistence type="predicted"/>
<organism evidence="1">
    <name type="scientific">uncultured bacterium</name>
    <name type="common">gcode 4</name>
    <dbReference type="NCBI Taxonomy" id="1234023"/>
    <lineage>
        <taxon>Bacteria</taxon>
        <taxon>environmental samples</taxon>
    </lineage>
</organism>
<comment type="caution">
    <text evidence="1">The sequence shown here is derived from an EMBL/GenBank/DDBJ whole genome shotgun (WGS) entry which is preliminary data.</text>
</comment>
<dbReference type="AlphaFoldDB" id="K2G584"/>
<protein>
    <submittedName>
        <fullName evidence="1">Uncharacterized protein</fullName>
    </submittedName>
</protein>
<sequence length="89" mass="10508">MQNSASTPTAPVRKTGISLTDLWPWYKVREFTTKIFHRWEEIGIWNLSSLDPFMEMKNRGMDFEVSCLIKRTQEIVSISLQEIEFKPQN</sequence>
<gene>
    <name evidence="1" type="ORF">ACD_2C00173G0003</name>
</gene>
<reference evidence="1" key="1">
    <citation type="journal article" date="2012" name="Science">
        <title>Fermentation, hydrogen, and sulfur metabolism in multiple uncultivated bacterial phyla.</title>
        <authorList>
            <person name="Wrighton K.C."/>
            <person name="Thomas B.C."/>
            <person name="Sharon I."/>
            <person name="Miller C.S."/>
            <person name="Castelle C.J."/>
            <person name="VerBerkmoes N.C."/>
            <person name="Wilkins M.J."/>
            <person name="Hettich R.L."/>
            <person name="Lipton M.S."/>
            <person name="Williams K.H."/>
            <person name="Long P.E."/>
            <person name="Banfield J.F."/>
        </authorList>
    </citation>
    <scope>NUCLEOTIDE SEQUENCE [LARGE SCALE GENOMIC DNA]</scope>
</reference>